<dbReference type="Proteomes" id="UP001305647">
    <property type="component" value="Unassembled WGS sequence"/>
</dbReference>
<feature type="non-terminal residue" evidence="1">
    <location>
        <position position="1"/>
    </location>
</feature>
<protein>
    <submittedName>
        <fullName evidence="1">Uncharacterized protein</fullName>
    </submittedName>
</protein>
<proteinExistence type="predicted"/>
<evidence type="ECO:0000313" key="1">
    <source>
        <dbReference type="EMBL" id="KAK4097232.1"/>
    </source>
</evidence>
<comment type="caution">
    <text evidence="1">The sequence shown here is derived from an EMBL/GenBank/DDBJ whole genome shotgun (WGS) entry which is preliminary data.</text>
</comment>
<dbReference type="EMBL" id="MU863680">
    <property type="protein sequence ID" value="KAK4097232.1"/>
    <property type="molecule type" value="Genomic_DNA"/>
</dbReference>
<name>A0AAN6PSN7_9PEZI</name>
<reference evidence="1" key="2">
    <citation type="submission" date="2023-05" db="EMBL/GenBank/DDBJ databases">
        <authorList>
            <consortium name="Lawrence Berkeley National Laboratory"/>
            <person name="Steindorff A."/>
            <person name="Hensen N."/>
            <person name="Bonometti L."/>
            <person name="Westerberg I."/>
            <person name="Brannstrom I.O."/>
            <person name="Guillou S."/>
            <person name="Cros-Aarteil S."/>
            <person name="Calhoun S."/>
            <person name="Haridas S."/>
            <person name="Kuo A."/>
            <person name="Mondo S."/>
            <person name="Pangilinan J."/>
            <person name="Riley R."/>
            <person name="Labutti K."/>
            <person name="Andreopoulos B."/>
            <person name="Lipzen A."/>
            <person name="Chen C."/>
            <person name="Yanf M."/>
            <person name="Daum C."/>
            <person name="Ng V."/>
            <person name="Clum A."/>
            <person name="Ohm R."/>
            <person name="Martin F."/>
            <person name="Silar P."/>
            <person name="Natvig D."/>
            <person name="Lalanne C."/>
            <person name="Gautier V."/>
            <person name="Ament-Velasquez S.L."/>
            <person name="Kruys A."/>
            <person name="Hutchinson M.I."/>
            <person name="Powell A.J."/>
            <person name="Barry K."/>
            <person name="Miller A.N."/>
            <person name="Grigoriev I.V."/>
            <person name="Debuchy R."/>
            <person name="Gladieux P."/>
            <person name="Thoren M.H."/>
            <person name="Johannesson H."/>
        </authorList>
    </citation>
    <scope>NUCLEOTIDE SEQUENCE</scope>
    <source>
        <strain evidence="1">CBS 757.83</strain>
    </source>
</reference>
<reference evidence="1" key="1">
    <citation type="journal article" date="2023" name="Mol. Phylogenet. Evol.">
        <title>Genome-scale phylogeny and comparative genomics of the fungal order Sordariales.</title>
        <authorList>
            <person name="Hensen N."/>
            <person name="Bonometti L."/>
            <person name="Westerberg I."/>
            <person name="Brannstrom I.O."/>
            <person name="Guillou S."/>
            <person name="Cros-Aarteil S."/>
            <person name="Calhoun S."/>
            <person name="Haridas S."/>
            <person name="Kuo A."/>
            <person name="Mondo S."/>
            <person name="Pangilinan J."/>
            <person name="Riley R."/>
            <person name="LaButti K."/>
            <person name="Andreopoulos B."/>
            <person name="Lipzen A."/>
            <person name="Chen C."/>
            <person name="Yan M."/>
            <person name="Daum C."/>
            <person name="Ng V."/>
            <person name="Clum A."/>
            <person name="Steindorff A."/>
            <person name="Ohm R.A."/>
            <person name="Martin F."/>
            <person name="Silar P."/>
            <person name="Natvig D.O."/>
            <person name="Lalanne C."/>
            <person name="Gautier V."/>
            <person name="Ament-Velasquez S.L."/>
            <person name="Kruys A."/>
            <person name="Hutchinson M.I."/>
            <person name="Powell A.J."/>
            <person name="Barry K."/>
            <person name="Miller A.N."/>
            <person name="Grigoriev I.V."/>
            <person name="Debuchy R."/>
            <person name="Gladieux P."/>
            <person name="Hiltunen Thoren M."/>
            <person name="Johannesson H."/>
        </authorList>
    </citation>
    <scope>NUCLEOTIDE SEQUENCE</scope>
    <source>
        <strain evidence="1">CBS 757.83</strain>
    </source>
</reference>
<dbReference type="AlphaFoldDB" id="A0AAN6PSN7"/>
<sequence>WTSVLGQIQASPGPSELAVTFQTCCRSASYQPSEKVGLDWNTPWHRHLCVALEEHFMNLLAGSRNINRLSLFGNVPPSLTLRLARPYPGCGLSVKAVSSPIAEFIKETEEAWASWKEHRKTWPGLEWVRSRFSGDMECPTLCPTPHFVLV</sequence>
<accession>A0AAN6PSN7</accession>
<evidence type="ECO:0000313" key="2">
    <source>
        <dbReference type="Proteomes" id="UP001305647"/>
    </source>
</evidence>
<organism evidence="1 2">
    <name type="scientific">Parathielavia hyrcaniae</name>
    <dbReference type="NCBI Taxonomy" id="113614"/>
    <lineage>
        <taxon>Eukaryota</taxon>
        <taxon>Fungi</taxon>
        <taxon>Dikarya</taxon>
        <taxon>Ascomycota</taxon>
        <taxon>Pezizomycotina</taxon>
        <taxon>Sordariomycetes</taxon>
        <taxon>Sordariomycetidae</taxon>
        <taxon>Sordariales</taxon>
        <taxon>Chaetomiaceae</taxon>
        <taxon>Parathielavia</taxon>
    </lineage>
</organism>
<gene>
    <name evidence="1" type="ORF">N658DRAFT_549046</name>
</gene>
<keyword evidence="2" id="KW-1185">Reference proteome</keyword>